<reference evidence="3 4" key="1">
    <citation type="submission" date="2017-07" db="EMBL/GenBank/DDBJ databases">
        <title>Amycolatopsis alba DSM 44262 Genome sequencing and assembly.</title>
        <authorList>
            <person name="Kaur N."/>
            <person name="Mayilraj S."/>
        </authorList>
    </citation>
    <scope>NUCLEOTIDE SEQUENCE [LARGE SCALE GENOMIC DNA]</scope>
    <source>
        <strain evidence="3 4">DSM 44262</strain>
    </source>
</reference>
<dbReference type="SUPFAM" id="SSF55073">
    <property type="entry name" value="Nucleotide cyclase"/>
    <property type="match status" value="1"/>
</dbReference>
<organism evidence="3 4">
    <name type="scientific">Amycolatopsis alba DSM 44262</name>
    <dbReference type="NCBI Taxonomy" id="1125972"/>
    <lineage>
        <taxon>Bacteria</taxon>
        <taxon>Bacillati</taxon>
        <taxon>Actinomycetota</taxon>
        <taxon>Actinomycetes</taxon>
        <taxon>Pseudonocardiales</taxon>
        <taxon>Pseudonocardiaceae</taxon>
        <taxon>Amycolatopsis</taxon>
    </lineage>
</organism>
<dbReference type="InterPro" id="IPR001054">
    <property type="entry name" value="A/G_cyclase"/>
</dbReference>
<dbReference type="Gene3D" id="3.30.70.1230">
    <property type="entry name" value="Nucleotide cyclase"/>
    <property type="match status" value="1"/>
</dbReference>
<comment type="caution">
    <text evidence="3">The sequence shown here is derived from an EMBL/GenBank/DDBJ whole genome shotgun (WGS) entry which is preliminary data.</text>
</comment>
<feature type="domain" description="Guanylate cyclase" evidence="2">
    <location>
        <begin position="21"/>
        <end position="140"/>
    </location>
</feature>
<name>A0A229S0J3_AMYAL</name>
<evidence type="ECO:0000256" key="1">
    <source>
        <dbReference type="SAM" id="MobiDB-lite"/>
    </source>
</evidence>
<proteinExistence type="predicted"/>
<accession>A0A229S0J3</accession>
<keyword evidence="4" id="KW-1185">Reference proteome</keyword>
<evidence type="ECO:0000313" key="3">
    <source>
        <dbReference type="EMBL" id="OXM52438.1"/>
    </source>
</evidence>
<protein>
    <recommendedName>
        <fullName evidence="2">Guanylate cyclase domain-containing protein</fullName>
    </recommendedName>
</protein>
<dbReference type="PROSITE" id="PS50125">
    <property type="entry name" value="GUANYLATE_CYCLASE_2"/>
    <property type="match status" value="1"/>
</dbReference>
<dbReference type="Proteomes" id="UP000215563">
    <property type="component" value="Unassembled WGS sequence"/>
</dbReference>
<gene>
    <name evidence="3" type="ORF">CFP75_09665</name>
</gene>
<evidence type="ECO:0000313" key="4">
    <source>
        <dbReference type="Proteomes" id="UP000215563"/>
    </source>
</evidence>
<dbReference type="AlphaFoldDB" id="A0A229S0J3"/>
<evidence type="ECO:0000259" key="2">
    <source>
        <dbReference type="PROSITE" id="PS50125"/>
    </source>
</evidence>
<feature type="region of interest" description="Disordered" evidence="1">
    <location>
        <begin position="201"/>
        <end position="225"/>
    </location>
</feature>
<sequence length="243" mass="27253">MESEKLVFMNQSVPPVTEYRSIVLVDVEGSTKLLEPAQMEARKALYEILDEAFERAGVSEHHQVREDRGDGVMVLVDSAVPKVHLAGTFVGHLVRLLEEHNRSNALSEWLRLRIALHAGEVHRDRHGYGGDALNSAFRLLDADELKERFREVQRAQCVVIASDRLFHDFIRHRPDETGAAHYHEITVARIGKPAWVRVPGFTRLPESPAPEKKTAGPKTSGMTANTLFAGPVTAHRDFVINND</sequence>
<dbReference type="GO" id="GO:0004016">
    <property type="term" value="F:adenylate cyclase activity"/>
    <property type="evidence" value="ECO:0007669"/>
    <property type="project" value="UniProtKB-ARBA"/>
</dbReference>
<dbReference type="GO" id="GO:0009190">
    <property type="term" value="P:cyclic nucleotide biosynthetic process"/>
    <property type="evidence" value="ECO:0007669"/>
    <property type="project" value="InterPro"/>
</dbReference>
<dbReference type="GO" id="GO:0035556">
    <property type="term" value="P:intracellular signal transduction"/>
    <property type="evidence" value="ECO:0007669"/>
    <property type="project" value="InterPro"/>
</dbReference>
<dbReference type="EMBL" id="NMQU01000026">
    <property type="protein sequence ID" value="OXM52438.1"/>
    <property type="molecule type" value="Genomic_DNA"/>
</dbReference>
<dbReference type="InterPro" id="IPR029787">
    <property type="entry name" value="Nucleotide_cyclase"/>
</dbReference>